<accession>A0A0F9J306</accession>
<organism evidence="3">
    <name type="scientific">marine sediment metagenome</name>
    <dbReference type="NCBI Taxonomy" id="412755"/>
    <lineage>
        <taxon>unclassified sequences</taxon>
        <taxon>metagenomes</taxon>
        <taxon>ecological metagenomes</taxon>
    </lineage>
</organism>
<dbReference type="GO" id="GO:0018493">
    <property type="term" value="F:formylmethanofuran dehydrogenase activity"/>
    <property type="evidence" value="ECO:0007669"/>
    <property type="project" value="InterPro"/>
</dbReference>
<dbReference type="InterPro" id="IPR050123">
    <property type="entry name" value="Prok_molybdopt-oxidoreductase"/>
</dbReference>
<protein>
    <recommendedName>
        <fullName evidence="2">Molybdopterin oxidoreductase domain-containing protein</fullName>
    </recommendedName>
</protein>
<dbReference type="PANTHER" id="PTHR43105:SF14">
    <property type="entry name" value="FORMATE DEHYDROGENASE H"/>
    <property type="match status" value="1"/>
</dbReference>
<dbReference type="InterPro" id="IPR016457">
    <property type="entry name" value="Formylmethanofuran_DH_bsu"/>
</dbReference>
<dbReference type="GO" id="GO:0015948">
    <property type="term" value="P:methanogenesis"/>
    <property type="evidence" value="ECO:0007669"/>
    <property type="project" value="InterPro"/>
</dbReference>
<evidence type="ECO:0000256" key="1">
    <source>
        <dbReference type="ARBA" id="ARBA00023002"/>
    </source>
</evidence>
<reference evidence="3" key="1">
    <citation type="journal article" date="2015" name="Nature">
        <title>Complex archaea that bridge the gap between prokaryotes and eukaryotes.</title>
        <authorList>
            <person name="Spang A."/>
            <person name="Saw J.H."/>
            <person name="Jorgensen S.L."/>
            <person name="Zaremba-Niedzwiedzka K."/>
            <person name="Martijn J."/>
            <person name="Lind A.E."/>
            <person name="van Eijk R."/>
            <person name="Schleper C."/>
            <person name="Guy L."/>
            <person name="Ettema T.J."/>
        </authorList>
    </citation>
    <scope>NUCLEOTIDE SEQUENCE</scope>
</reference>
<dbReference type="GO" id="GO:0003954">
    <property type="term" value="F:NADH dehydrogenase activity"/>
    <property type="evidence" value="ECO:0007669"/>
    <property type="project" value="TreeGrafter"/>
</dbReference>
<evidence type="ECO:0000313" key="3">
    <source>
        <dbReference type="EMBL" id="KKL93552.1"/>
    </source>
</evidence>
<keyword evidence="1" id="KW-0560">Oxidoreductase</keyword>
<dbReference type="Pfam" id="PF00384">
    <property type="entry name" value="Molybdopterin"/>
    <property type="match status" value="1"/>
</dbReference>
<dbReference type="NCBIfam" id="TIGR03129">
    <property type="entry name" value="one_C_dehyd_B"/>
    <property type="match status" value="1"/>
</dbReference>
<dbReference type="GO" id="GO:0016020">
    <property type="term" value="C:membrane"/>
    <property type="evidence" value="ECO:0007669"/>
    <property type="project" value="TreeGrafter"/>
</dbReference>
<comment type="caution">
    <text evidence="3">The sequence shown here is derived from an EMBL/GenBank/DDBJ whole genome shotgun (WGS) entry which is preliminary data.</text>
</comment>
<evidence type="ECO:0000259" key="2">
    <source>
        <dbReference type="Pfam" id="PF00384"/>
    </source>
</evidence>
<feature type="domain" description="Molybdopterin oxidoreductase" evidence="2">
    <location>
        <begin position="57"/>
        <end position="434"/>
    </location>
</feature>
<dbReference type="SUPFAM" id="SSF53706">
    <property type="entry name" value="Formate dehydrogenase/DMSO reductase, domains 1-3"/>
    <property type="match status" value="1"/>
</dbReference>
<proteinExistence type="predicted"/>
<dbReference type="PIRSF" id="PIRSF005646">
    <property type="entry name" value="FwdB"/>
    <property type="match status" value="1"/>
</dbReference>
<dbReference type="AlphaFoldDB" id="A0A0F9J306"/>
<gene>
    <name evidence="3" type="ORF">LCGC14_1873540</name>
</gene>
<dbReference type="CDD" id="cd02761">
    <property type="entry name" value="MopB_FmdB-FwdB"/>
    <property type="match status" value="1"/>
</dbReference>
<dbReference type="Gene3D" id="3.40.228.10">
    <property type="entry name" value="Dimethylsulfoxide Reductase, domain 2"/>
    <property type="match status" value="1"/>
</dbReference>
<dbReference type="Gene3D" id="3.40.50.740">
    <property type="match status" value="1"/>
</dbReference>
<dbReference type="EMBL" id="LAZR01019154">
    <property type="protein sequence ID" value="KKL93552.1"/>
    <property type="molecule type" value="Genomic_DNA"/>
</dbReference>
<dbReference type="GO" id="GO:0022904">
    <property type="term" value="P:respiratory electron transport chain"/>
    <property type="evidence" value="ECO:0007669"/>
    <property type="project" value="TreeGrafter"/>
</dbReference>
<dbReference type="InterPro" id="IPR006656">
    <property type="entry name" value="Mopterin_OxRdtase"/>
</dbReference>
<name>A0A0F9J306_9ZZZZ</name>
<dbReference type="Gene3D" id="3.30.200.210">
    <property type="match status" value="1"/>
</dbReference>
<sequence>MVEKINTITDVVCPFCGTLCDDLEVDVNVDTNLIVEVRNACQIGAKKYFSSNPSEHRYEKPLIKDNGSYKEVSWEEALDKAADILVKAKRPLLYGFSSTECGAQGKGVELAEILGSILDNTASVCHGPSLLAIQDVGAPTSTLGEYKNRADLIVFWGSNPVHAHPRHLGRYSEFVRGYFRKDGRNDRYTIVVDPRNTHTAQIADLFVQINPSEDYELINAMRAILRGVVLDEKEISGVPIDNIIDLVEKLKSCNFGVIFFGMGLTQSLSHHRNVDAAICLVRELNDHTKFSLTPMRGHYNVAGANQVFTWQTGYAYSIDFSKGYPRYNPGEFSSVDVLVRNIIDASLIVASDPASNFPAAAVRNMFKHPLIAIEPHHTPTSVNADVILPAAIAGIECEGTAYRMDSVPLRLRKVKDAPGECLTDKEILERLIEVVKKKKGE</sequence>
<dbReference type="PANTHER" id="PTHR43105">
    <property type="entry name" value="RESPIRATORY NITRATE REDUCTASE"/>
    <property type="match status" value="1"/>
</dbReference>